<evidence type="ECO:0000313" key="2">
    <source>
        <dbReference type="EMBL" id="MFM2486869.1"/>
    </source>
</evidence>
<proteinExistence type="predicted"/>
<keyword evidence="3" id="KW-1185">Reference proteome</keyword>
<accession>A0ABW9GBZ8</accession>
<organism evidence="2 3">
    <name type="scientific">Celerinatantimonas yamalensis</name>
    <dbReference type="NCBI Taxonomy" id="559956"/>
    <lineage>
        <taxon>Bacteria</taxon>
        <taxon>Pseudomonadati</taxon>
        <taxon>Pseudomonadota</taxon>
        <taxon>Gammaproteobacteria</taxon>
        <taxon>Celerinatantimonadaceae</taxon>
        <taxon>Celerinatantimonas</taxon>
    </lineage>
</organism>
<name>A0ABW9GBZ8_9GAMM</name>
<evidence type="ECO:0000313" key="3">
    <source>
        <dbReference type="Proteomes" id="UP001629953"/>
    </source>
</evidence>
<dbReference type="CDD" id="cd04301">
    <property type="entry name" value="NAT_SF"/>
    <property type="match status" value="1"/>
</dbReference>
<dbReference type="Pfam" id="PF00583">
    <property type="entry name" value="Acetyltransf_1"/>
    <property type="match status" value="1"/>
</dbReference>
<gene>
    <name evidence="2" type="ORF">ABUE30_17700</name>
</gene>
<reference evidence="2 3" key="1">
    <citation type="journal article" date="2013" name="Int. J. Syst. Evol. Microbiol.">
        <title>Celerinatantimonas yamalensis sp. nov., a cold-adapted diazotrophic bacterium from a cold permafrost brine.</title>
        <authorList>
            <person name="Shcherbakova V."/>
            <person name="Chuvilskaya N."/>
            <person name="Rivkina E."/>
            <person name="Demidov N."/>
            <person name="Uchaeva V."/>
            <person name="Suetin S."/>
            <person name="Suzina N."/>
            <person name="Gilichinsky D."/>
        </authorList>
    </citation>
    <scope>NUCLEOTIDE SEQUENCE [LARGE SCALE GENOMIC DNA]</scope>
    <source>
        <strain evidence="2 3">C7</strain>
    </source>
</reference>
<dbReference type="SUPFAM" id="SSF55729">
    <property type="entry name" value="Acyl-CoA N-acyltransferases (Nat)"/>
    <property type="match status" value="1"/>
</dbReference>
<sequence length="145" mass="16822">MKPQRYQLKEITAPSEVEVLYPLVTQLRPNLQTVDEFIQCWQRQRQQGYCIIALYDKQVAVAMAGYRVEENLAHGRFLYVDDLVTDQHVRSQGYGEQLLVFLRDQAIILGCKKIVLDTPLSNALGHRFYFRCNLLATSLRFAQTI</sequence>
<dbReference type="EMBL" id="JBEQCT010000012">
    <property type="protein sequence ID" value="MFM2486869.1"/>
    <property type="molecule type" value="Genomic_DNA"/>
</dbReference>
<dbReference type="Gene3D" id="3.40.630.30">
    <property type="match status" value="1"/>
</dbReference>
<evidence type="ECO:0000259" key="1">
    <source>
        <dbReference type="PROSITE" id="PS51186"/>
    </source>
</evidence>
<dbReference type="PROSITE" id="PS51186">
    <property type="entry name" value="GNAT"/>
    <property type="match status" value="1"/>
</dbReference>
<dbReference type="Proteomes" id="UP001629953">
    <property type="component" value="Unassembled WGS sequence"/>
</dbReference>
<feature type="domain" description="N-acetyltransferase" evidence="1">
    <location>
        <begin position="6"/>
        <end position="145"/>
    </location>
</feature>
<dbReference type="InterPro" id="IPR016181">
    <property type="entry name" value="Acyl_CoA_acyltransferase"/>
</dbReference>
<comment type="caution">
    <text evidence="2">The sequence shown here is derived from an EMBL/GenBank/DDBJ whole genome shotgun (WGS) entry which is preliminary data.</text>
</comment>
<protein>
    <submittedName>
        <fullName evidence="2">GNAT family N-acetyltransferase</fullName>
    </submittedName>
</protein>
<dbReference type="InterPro" id="IPR000182">
    <property type="entry name" value="GNAT_dom"/>
</dbReference>
<dbReference type="RefSeq" id="WP_408625169.1">
    <property type="nucleotide sequence ID" value="NZ_JBEQCT010000012.1"/>
</dbReference>